<organism evidence="1 2">
    <name type="scientific">Panagrolaimus sp. JU765</name>
    <dbReference type="NCBI Taxonomy" id="591449"/>
    <lineage>
        <taxon>Eukaryota</taxon>
        <taxon>Metazoa</taxon>
        <taxon>Ecdysozoa</taxon>
        <taxon>Nematoda</taxon>
        <taxon>Chromadorea</taxon>
        <taxon>Rhabditida</taxon>
        <taxon>Tylenchina</taxon>
        <taxon>Panagrolaimomorpha</taxon>
        <taxon>Panagrolaimoidea</taxon>
        <taxon>Panagrolaimidae</taxon>
        <taxon>Panagrolaimus</taxon>
    </lineage>
</organism>
<evidence type="ECO:0000313" key="2">
    <source>
        <dbReference type="WBParaSite" id="JU765_v2.g11729.t1"/>
    </source>
</evidence>
<proteinExistence type="predicted"/>
<dbReference type="WBParaSite" id="JU765_v2.g11729.t1">
    <property type="protein sequence ID" value="JU765_v2.g11729.t1"/>
    <property type="gene ID" value="JU765_v2.g11729"/>
</dbReference>
<accession>A0AC34Q098</accession>
<dbReference type="Proteomes" id="UP000887576">
    <property type="component" value="Unplaced"/>
</dbReference>
<sequence>MLDDERAIDYFQELRIKSSKICNVKLKFHTITLKVDSYSVNKKRISIECSTADTKQIRISGNSRRHDEETKPMKNDLVKFVDIVFIKSENGTILLKFDENTTVFSLSRNGKILDIPKEILTKKKDFICPICFEECWIKNGQVFCTPFEPRNNGKVATHRICENCIKQLAKSALTDAPLAFNGIGLPCCVPKCGNVFLMSEFENYLDEKVRRVLMSRMQRESILAANMDDLVICPDCSAMNIVDPCEIYYDCVCGRRRCRNCPRIYDEIHAKYTCKEMYSRGKIESKLSKVVVRQCPRCHLQFVKSAGCNKMICRCGKMQCYLCRASITDSRSHFCSCGDDINDGPCKWCNKICVLHCDADEYDKRQLEKIKKENGYKDYGPTSKSLFLKIFGAFFVVFVFIVLFSKFVGTRRVPC</sequence>
<evidence type="ECO:0000313" key="1">
    <source>
        <dbReference type="Proteomes" id="UP000887576"/>
    </source>
</evidence>
<name>A0AC34Q098_9BILA</name>
<protein>
    <submittedName>
        <fullName evidence="2">RING-type domain-containing protein</fullName>
    </submittedName>
</protein>
<reference evidence="2" key="1">
    <citation type="submission" date="2022-11" db="UniProtKB">
        <authorList>
            <consortium name="WormBaseParasite"/>
        </authorList>
    </citation>
    <scope>IDENTIFICATION</scope>
</reference>